<keyword evidence="4" id="KW-1185">Reference proteome</keyword>
<keyword evidence="1" id="KW-0393">Immunoglobulin domain</keyword>
<dbReference type="InterPro" id="IPR003599">
    <property type="entry name" value="Ig_sub"/>
</dbReference>
<comment type="caution">
    <text evidence="3">The sequence shown here is derived from an EMBL/GenBank/DDBJ whole genome shotgun (WGS) entry which is preliminary data.</text>
</comment>
<name>A0A7J6AVW4_AMEME</name>
<dbReference type="PANTHER" id="PTHR14241:SF1">
    <property type="entry name" value="INTERFERON-INDUCED PROTEIN 44-RELATED"/>
    <property type="match status" value="1"/>
</dbReference>
<proteinExistence type="predicted"/>
<dbReference type="InterPro" id="IPR013783">
    <property type="entry name" value="Ig-like_fold"/>
</dbReference>
<dbReference type="GO" id="GO:0055013">
    <property type="term" value="P:cardiac muscle cell development"/>
    <property type="evidence" value="ECO:0007669"/>
    <property type="project" value="UniProtKB-ARBA"/>
</dbReference>
<dbReference type="SUPFAM" id="SSF48726">
    <property type="entry name" value="Immunoglobulin"/>
    <property type="match status" value="1"/>
</dbReference>
<protein>
    <recommendedName>
        <fullName evidence="2">Ig-like domain-containing protein</fullName>
    </recommendedName>
</protein>
<gene>
    <name evidence="3" type="ORF">AMELA_G00088100</name>
</gene>
<dbReference type="Pfam" id="PF07679">
    <property type="entry name" value="I-set"/>
    <property type="match status" value="1"/>
</dbReference>
<dbReference type="InterPro" id="IPR013098">
    <property type="entry name" value="Ig_I-set"/>
</dbReference>
<evidence type="ECO:0000259" key="2">
    <source>
        <dbReference type="PROSITE" id="PS50835"/>
    </source>
</evidence>
<dbReference type="InterPro" id="IPR007110">
    <property type="entry name" value="Ig-like_dom"/>
</dbReference>
<dbReference type="PANTHER" id="PTHR14241">
    <property type="entry name" value="INTERFERON-INDUCED PROTEIN 44"/>
    <property type="match status" value="1"/>
</dbReference>
<evidence type="ECO:0000256" key="1">
    <source>
        <dbReference type="ARBA" id="ARBA00023319"/>
    </source>
</evidence>
<dbReference type="SUPFAM" id="SSF52540">
    <property type="entry name" value="P-loop containing nucleoside triphosphate hydrolases"/>
    <property type="match status" value="1"/>
</dbReference>
<dbReference type="AlphaFoldDB" id="A0A7J6AVW4"/>
<dbReference type="Gene3D" id="2.60.40.10">
    <property type="entry name" value="Immunoglobulins"/>
    <property type="match status" value="1"/>
</dbReference>
<dbReference type="Gene3D" id="3.40.50.300">
    <property type="entry name" value="P-loop containing nucleotide triphosphate hydrolases"/>
    <property type="match status" value="1"/>
</dbReference>
<dbReference type="EMBL" id="JAAGNN010000007">
    <property type="protein sequence ID" value="KAF4086765.1"/>
    <property type="molecule type" value="Genomic_DNA"/>
</dbReference>
<reference evidence="3 4" key="1">
    <citation type="submission" date="2020-02" db="EMBL/GenBank/DDBJ databases">
        <title>A chromosome-scale genome assembly of the black bullhead catfish (Ameiurus melas).</title>
        <authorList>
            <person name="Wen M."/>
            <person name="Zham M."/>
            <person name="Cabau C."/>
            <person name="Klopp C."/>
            <person name="Donnadieu C."/>
            <person name="Roques C."/>
            <person name="Bouchez O."/>
            <person name="Lampietro C."/>
            <person name="Jouanno E."/>
            <person name="Herpin A."/>
            <person name="Louis A."/>
            <person name="Berthelot C."/>
            <person name="Parey E."/>
            <person name="Roest-Crollius H."/>
            <person name="Braasch I."/>
            <person name="Postlethwait J."/>
            <person name="Robinson-Rechavi M."/>
            <person name="Echchiki A."/>
            <person name="Begum T."/>
            <person name="Montfort J."/>
            <person name="Schartl M."/>
            <person name="Bobe J."/>
            <person name="Guiguen Y."/>
        </authorList>
    </citation>
    <scope>NUCLEOTIDE SEQUENCE [LARGE SCALE GENOMIC DNA]</scope>
    <source>
        <strain evidence="3">M_S1</strain>
        <tissue evidence="3">Blood</tissue>
    </source>
</reference>
<sequence length="367" mass="41579">MGSSSSKPEFITVLADKQVNVGETITLCCKASTEYVTATWEKNDQKLCCVERKHFVEKEETKFSLKIACAEEADEGKYTINLKNRKGEISCSSIVRVELMEWREMHLNQEILFNTLETFKICNEVTELRFLLYGPVGGGKSSTINTIRTIFGGRQYIGCLAAALSEKSHTKYFDRFEVPKEMGSFPFAFYDIMGLQAEKGVHTNDIISALKGHMKAGFMCNPETPLSEDSIYYLKNPSISDQMHCLLCIIPADTFGLMGNDFLKQFKTVSKAASKFGVPQVVLMTKVDKACVMTRDCLCNIYKSKKLRDKIRQYSNSLGIPVNRIFPVWNYHEETHMNEDINCLMLEALTHVVHCANDYVKYVTKGV</sequence>
<dbReference type="GO" id="GO:0003007">
    <property type="term" value="P:heart morphogenesis"/>
    <property type="evidence" value="ECO:0007669"/>
    <property type="project" value="UniProtKB-ARBA"/>
</dbReference>
<dbReference type="InterPro" id="IPR036179">
    <property type="entry name" value="Ig-like_dom_sf"/>
</dbReference>
<accession>A0A7J6AVW4</accession>
<evidence type="ECO:0000313" key="3">
    <source>
        <dbReference type="EMBL" id="KAF4086765.1"/>
    </source>
</evidence>
<organism evidence="3 4">
    <name type="scientific">Ameiurus melas</name>
    <name type="common">Black bullhead</name>
    <name type="synonym">Silurus melas</name>
    <dbReference type="NCBI Taxonomy" id="219545"/>
    <lineage>
        <taxon>Eukaryota</taxon>
        <taxon>Metazoa</taxon>
        <taxon>Chordata</taxon>
        <taxon>Craniata</taxon>
        <taxon>Vertebrata</taxon>
        <taxon>Euteleostomi</taxon>
        <taxon>Actinopterygii</taxon>
        <taxon>Neopterygii</taxon>
        <taxon>Teleostei</taxon>
        <taxon>Ostariophysi</taxon>
        <taxon>Siluriformes</taxon>
        <taxon>Ictaluridae</taxon>
        <taxon>Ameiurus</taxon>
    </lineage>
</organism>
<dbReference type="Proteomes" id="UP000593565">
    <property type="component" value="Unassembled WGS sequence"/>
</dbReference>
<dbReference type="PROSITE" id="PS50835">
    <property type="entry name" value="IG_LIKE"/>
    <property type="match status" value="1"/>
</dbReference>
<dbReference type="GO" id="GO:0006955">
    <property type="term" value="P:immune response"/>
    <property type="evidence" value="ECO:0007669"/>
    <property type="project" value="TreeGrafter"/>
</dbReference>
<dbReference type="SMART" id="SM00409">
    <property type="entry name" value="IG"/>
    <property type="match status" value="1"/>
</dbReference>
<feature type="domain" description="Ig-like" evidence="2">
    <location>
        <begin position="8"/>
        <end position="91"/>
    </location>
</feature>
<evidence type="ECO:0000313" key="4">
    <source>
        <dbReference type="Proteomes" id="UP000593565"/>
    </source>
</evidence>
<dbReference type="InterPro" id="IPR027417">
    <property type="entry name" value="P-loop_NTPase"/>
</dbReference>
<dbReference type="FunFam" id="2.60.40.10:FF:000107">
    <property type="entry name" value="Myosin, light chain kinase a"/>
    <property type="match status" value="1"/>
</dbReference>